<keyword evidence="9" id="KW-0808">Transferase</keyword>
<comment type="caution">
    <text evidence="20">The sequence shown here is derived from an EMBL/GenBank/DDBJ whole genome shotgun (WGS) entry which is preliminary data.</text>
</comment>
<dbReference type="CDD" id="cd00130">
    <property type="entry name" value="PAS"/>
    <property type="match status" value="1"/>
</dbReference>
<keyword evidence="15" id="KW-0902">Two-component regulatory system</keyword>
<evidence type="ECO:0000256" key="10">
    <source>
        <dbReference type="ARBA" id="ARBA00022692"/>
    </source>
</evidence>
<keyword evidence="13" id="KW-0067">ATP-binding</keyword>
<dbReference type="SUPFAM" id="SSF55874">
    <property type="entry name" value="ATPase domain of HSP90 chaperone/DNA topoisomerase II/histidine kinase"/>
    <property type="match status" value="1"/>
</dbReference>
<evidence type="ECO:0000256" key="16">
    <source>
        <dbReference type="ARBA" id="ARBA00023136"/>
    </source>
</evidence>
<keyword evidence="7" id="KW-0597">Phosphoprotein</keyword>
<dbReference type="PANTHER" id="PTHR45453:SF1">
    <property type="entry name" value="PHOSPHATE REGULON SENSOR PROTEIN PHOR"/>
    <property type="match status" value="1"/>
</dbReference>
<keyword evidence="11" id="KW-0547">Nucleotide-binding</keyword>
<name>A0ABT0PEL6_9GAMM</name>
<gene>
    <name evidence="20" type="primary">phoR</name>
    <name evidence="20" type="ORF">M3P05_07345</name>
</gene>
<dbReference type="SUPFAM" id="SSF55785">
    <property type="entry name" value="PYP-like sensor domain (PAS domain)"/>
    <property type="match status" value="1"/>
</dbReference>
<evidence type="ECO:0000256" key="4">
    <source>
        <dbReference type="ARBA" id="ARBA00019665"/>
    </source>
</evidence>
<comment type="function">
    <text evidence="17">Member of the two-component regulatory system PhoR/PhoB involved in the phosphate regulon genes expression. PhoR may function as a membrane-associated protein kinase that phosphorylates PhoB in response to environmental signals.</text>
</comment>
<dbReference type="InterPro" id="IPR000014">
    <property type="entry name" value="PAS"/>
</dbReference>
<dbReference type="InterPro" id="IPR036097">
    <property type="entry name" value="HisK_dim/P_sf"/>
</dbReference>
<evidence type="ECO:0000256" key="7">
    <source>
        <dbReference type="ARBA" id="ARBA00022553"/>
    </source>
</evidence>
<evidence type="ECO:0000256" key="8">
    <source>
        <dbReference type="ARBA" id="ARBA00022592"/>
    </source>
</evidence>
<dbReference type="Gene3D" id="3.30.450.20">
    <property type="entry name" value="PAS domain"/>
    <property type="match status" value="1"/>
</dbReference>
<dbReference type="InterPro" id="IPR003661">
    <property type="entry name" value="HisK_dim/P_dom"/>
</dbReference>
<dbReference type="PRINTS" id="PR00344">
    <property type="entry name" value="BCTRLSENSOR"/>
</dbReference>
<evidence type="ECO:0000256" key="9">
    <source>
        <dbReference type="ARBA" id="ARBA00022679"/>
    </source>
</evidence>
<evidence type="ECO:0000256" key="5">
    <source>
        <dbReference type="ARBA" id="ARBA00022448"/>
    </source>
</evidence>
<dbReference type="InterPro" id="IPR014310">
    <property type="entry name" value="Sig_transdc_His_kinase_PhoR"/>
</dbReference>
<keyword evidence="5" id="KW-0813">Transport</keyword>
<dbReference type="InterPro" id="IPR003594">
    <property type="entry name" value="HATPase_dom"/>
</dbReference>
<evidence type="ECO:0000313" key="21">
    <source>
        <dbReference type="Proteomes" id="UP001203338"/>
    </source>
</evidence>
<evidence type="ECO:0000256" key="17">
    <source>
        <dbReference type="ARBA" id="ARBA00025207"/>
    </source>
</evidence>
<evidence type="ECO:0000256" key="14">
    <source>
        <dbReference type="ARBA" id="ARBA00022989"/>
    </source>
</evidence>
<dbReference type="SUPFAM" id="SSF47384">
    <property type="entry name" value="Homodimeric domain of signal transducing histidine kinase"/>
    <property type="match status" value="1"/>
</dbReference>
<dbReference type="InterPro" id="IPR035965">
    <property type="entry name" value="PAS-like_dom_sf"/>
</dbReference>
<comment type="subcellular location">
    <subcellularLocation>
        <location evidence="2">Cell membrane</location>
    </subcellularLocation>
</comment>
<feature type="domain" description="Histidine kinase" evidence="19">
    <location>
        <begin position="215"/>
        <end position="436"/>
    </location>
</feature>
<dbReference type="Gene3D" id="1.10.287.130">
    <property type="match status" value="1"/>
</dbReference>
<dbReference type="Pfam" id="PF02518">
    <property type="entry name" value="HATPase_c"/>
    <property type="match status" value="1"/>
</dbReference>
<evidence type="ECO:0000256" key="1">
    <source>
        <dbReference type="ARBA" id="ARBA00000085"/>
    </source>
</evidence>
<protein>
    <recommendedName>
        <fullName evidence="4">Phosphate regulon sensor protein PhoR</fullName>
        <ecNumber evidence="3">2.7.13.3</ecNumber>
    </recommendedName>
</protein>
<keyword evidence="14 18" id="KW-1133">Transmembrane helix</keyword>
<dbReference type="EC" id="2.7.13.3" evidence="3"/>
<dbReference type="InterPro" id="IPR050351">
    <property type="entry name" value="BphY/WalK/GraS-like"/>
</dbReference>
<dbReference type="SMART" id="SM00091">
    <property type="entry name" value="PAS"/>
    <property type="match status" value="1"/>
</dbReference>
<keyword evidence="12 20" id="KW-0418">Kinase</keyword>
<evidence type="ECO:0000313" key="20">
    <source>
        <dbReference type="EMBL" id="MCL6269753.1"/>
    </source>
</evidence>
<evidence type="ECO:0000256" key="15">
    <source>
        <dbReference type="ARBA" id="ARBA00023012"/>
    </source>
</evidence>
<evidence type="ECO:0000256" key="18">
    <source>
        <dbReference type="SAM" id="Phobius"/>
    </source>
</evidence>
<evidence type="ECO:0000256" key="3">
    <source>
        <dbReference type="ARBA" id="ARBA00012438"/>
    </source>
</evidence>
<dbReference type="Proteomes" id="UP001203338">
    <property type="component" value="Unassembled WGS sequence"/>
</dbReference>
<sequence length="442" mass="49880">MNHNWQSSVLKRLAAVLGLSFAFGIIFDQVTIFLLLACAFYLAWTLRQLFMLGSWLENSSSLSDPQEPPTSRGSWGDIFDSIYRLMRKQEKLRDRLQAVIDRIQQSTSALQDAVVMTNRHSLIEWWNPAAEHILGLRSPDDHGQLITNLIRHPRFVSYFEQKSYQDPLDMPSPVSEQRTLLCSITLYGPDNRLILFRDNTRIHHLEQMSKDFVANVSHELRTPLTVITGYLETLAHSVEIMPQPPVPVLPKAVGQMQSQSHRMSNIIDDLLTLSKLETADSQQDIQPVSLPLLINTIVEDAKSLSGNKNHKIIFNCAHEDQILGNKKELRSAISNLIFNAVKYTPEGGNISIRWTVSLNTGYLTVKDDGIGIDPQHIPRLTERFYRVDKSRHASTGGTGLGLAIVKHVLLRHDATLLIKSRPGRGSSFTCQFPHSRLVKKAA</sequence>
<dbReference type="InterPro" id="IPR021766">
    <property type="entry name" value="PhoR_N"/>
</dbReference>
<dbReference type="Gene3D" id="3.30.565.10">
    <property type="entry name" value="Histidine kinase-like ATPase, C-terminal domain"/>
    <property type="match status" value="1"/>
</dbReference>
<reference evidence="20 21" key="1">
    <citation type="submission" date="2022-05" db="EMBL/GenBank/DDBJ databases">
        <authorList>
            <person name="Park J.-S."/>
        </authorList>
    </citation>
    <scope>NUCLEOTIDE SEQUENCE [LARGE SCALE GENOMIC DNA]</scope>
    <source>
        <strain evidence="20 21">2012CJ34-2</strain>
    </source>
</reference>
<keyword evidence="8" id="KW-0592">Phosphate transport</keyword>
<dbReference type="NCBIfam" id="TIGR02966">
    <property type="entry name" value="phoR_proteo"/>
    <property type="match status" value="1"/>
</dbReference>
<dbReference type="GO" id="GO:0016301">
    <property type="term" value="F:kinase activity"/>
    <property type="evidence" value="ECO:0007669"/>
    <property type="project" value="UniProtKB-KW"/>
</dbReference>
<dbReference type="SMART" id="SM00388">
    <property type="entry name" value="HisKA"/>
    <property type="match status" value="1"/>
</dbReference>
<dbReference type="Pfam" id="PF11808">
    <property type="entry name" value="PhoR"/>
    <property type="match status" value="1"/>
</dbReference>
<dbReference type="Pfam" id="PF00512">
    <property type="entry name" value="HisKA"/>
    <property type="match status" value="1"/>
</dbReference>
<dbReference type="PANTHER" id="PTHR45453">
    <property type="entry name" value="PHOSPHATE REGULON SENSOR PROTEIN PHOR"/>
    <property type="match status" value="1"/>
</dbReference>
<dbReference type="SMART" id="SM00387">
    <property type="entry name" value="HATPase_c"/>
    <property type="match status" value="1"/>
</dbReference>
<comment type="catalytic activity">
    <reaction evidence="1">
        <text>ATP + protein L-histidine = ADP + protein N-phospho-L-histidine.</text>
        <dbReference type="EC" id="2.7.13.3"/>
    </reaction>
</comment>
<dbReference type="RefSeq" id="WP_249698836.1">
    <property type="nucleotide sequence ID" value="NZ_JAMFLX010000007.1"/>
</dbReference>
<organism evidence="20 21">
    <name type="scientific">Parendozoicomonas callyspongiae</name>
    <dbReference type="NCBI Taxonomy" id="2942213"/>
    <lineage>
        <taxon>Bacteria</taxon>
        <taxon>Pseudomonadati</taxon>
        <taxon>Pseudomonadota</taxon>
        <taxon>Gammaproteobacteria</taxon>
        <taxon>Oceanospirillales</taxon>
        <taxon>Endozoicomonadaceae</taxon>
        <taxon>Parendozoicomonas</taxon>
    </lineage>
</organism>
<proteinExistence type="predicted"/>
<evidence type="ECO:0000256" key="13">
    <source>
        <dbReference type="ARBA" id="ARBA00022840"/>
    </source>
</evidence>
<keyword evidence="6" id="KW-1003">Cell membrane</keyword>
<evidence type="ECO:0000256" key="6">
    <source>
        <dbReference type="ARBA" id="ARBA00022475"/>
    </source>
</evidence>
<dbReference type="InterPro" id="IPR005467">
    <property type="entry name" value="His_kinase_dom"/>
</dbReference>
<dbReference type="InterPro" id="IPR013767">
    <property type="entry name" value="PAS_fold"/>
</dbReference>
<evidence type="ECO:0000256" key="11">
    <source>
        <dbReference type="ARBA" id="ARBA00022741"/>
    </source>
</evidence>
<dbReference type="Pfam" id="PF00989">
    <property type="entry name" value="PAS"/>
    <property type="match status" value="1"/>
</dbReference>
<keyword evidence="10 18" id="KW-0812">Transmembrane</keyword>
<dbReference type="InterPro" id="IPR036890">
    <property type="entry name" value="HATPase_C_sf"/>
</dbReference>
<keyword evidence="21" id="KW-1185">Reference proteome</keyword>
<evidence type="ECO:0000256" key="12">
    <source>
        <dbReference type="ARBA" id="ARBA00022777"/>
    </source>
</evidence>
<dbReference type="NCBIfam" id="NF008235">
    <property type="entry name" value="PRK11006.1"/>
    <property type="match status" value="1"/>
</dbReference>
<accession>A0ABT0PEL6</accession>
<evidence type="ECO:0000256" key="2">
    <source>
        <dbReference type="ARBA" id="ARBA00004236"/>
    </source>
</evidence>
<dbReference type="EMBL" id="JAMFLX010000007">
    <property type="protein sequence ID" value="MCL6269753.1"/>
    <property type="molecule type" value="Genomic_DNA"/>
</dbReference>
<feature type="transmembrane region" description="Helical" evidence="18">
    <location>
        <begin position="20"/>
        <end position="44"/>
    </location>
</feature>
<dbReference type="CDD" id="cd00082">
    <property type="entry name" value="HisKA"/>
    <property type="match status" value="1"/>
</dbReference>
<evidence type="ECO:0000259" key="19">
    <source>
        <dbReference type="PROSITE" id="PS50109"/>
    </source>
</evidence>
<dbReference type="InterPro" id="IPR004358">
    <property type="entry name" value="Sig_transdc_His_kin-like_C"/>
</dbReference>
<keyword evidence="16 18" id="KW-0472">Membrane</keyword>
<dbReference type="PROSITE" id="PS50109">
    <property type="entry name" value="HIS_KIN"/>
    <property type="match status" value="1"/>
</dbReference>